<dbReference type="NCBIfam" id="TIGR01643">
    <property type="entry name" value="YD_repeat_2x"/>
    <property type="match status" value="1"/>
</dbReference>
<dbReference type="AlphaFoldDB" id="A0A0S4LN69"/>
<gene>
    <name evidence="1" type="ORF">COMA1_40019</name>
</gene>
<evidence type="ECO:0000313" key="1">
    <source>
        <dbReference type="EMBL" id="CUS37366.1"/>
    </source>
</evidence>
<accession>A0A0S4LN69</accession>
<keyword evidence="2" id="KW-1185">Reference proteome</keyword>
<proteinExistence type="predicted"/>
<dbReference type="EMBL" id="CZQA01000010">
    <property type="protein sequence ID" value="CUS37366.1"/>
    <property type="molecule type" value="Genomic_DNA"/>
</dbReference>
<dbReference type="Gene3D" id="2.180.10.10">
    <property type="entry name" value="RHS repeat-associated core"/>
    <property type="match status" value="1"/>
</dbReference>
<organism evidence="1 2">
    <name type="scientific">Candidatus Nitrospira nitrosa</name>
    <dbReference type="NCBI Taxonomy" id="1742972"/>
    <lineage>
        <taxon>Bacteria</taxon>
        <taxon>Pseudomonadati</taxon>
        <taxon>Nitrospirota</taxon>
        <taxon>Nitrospiria</taxon>
        <taxon>Nitrospirales</taxon>
        <taxon>Nitrospiraceae</taxon>
        <taxon>Nitrospira</taxon>
    </lineage>
</organism>
<reference evidence="1 2" key="1">
    <citation type="submission" date="2015-10" db="EMBL/GenBank/DDBJ databases">
        <authorList>
            <person name="Gilbert D.G."/>
        </authorList>
    </citation>
    <scope>NUCLEOTIDE SEQUENCE [LARGE SCALE GENOMIC DNA]</scope>
    <source>
        <strain evidence="1">COMA1</strain>
    </source>
</reference>
<name>A0A0S4LN69_9BACT</name>
<evidence type="ECO:0000313" key="2">
    <source>
        <dbReference type="Proteomes" id="UP000199032"/>
    </source>
</evidence>
<protein>
    <recommendedName>
        <fullName evidence="3">Rhs family protein</fullName>
    </recommendedName>
</protein>
<evidence type="ECO:0008006" key="3">
    <source>
        <dbReference type="Google" id="ProtNLM"/>
    </source>
</evidence>
<dbReference type="OrthoDB" id="6904246at2"/>
<dbReference type="Proteomes" id="UP000199032">
    <property type="component" value="Unassembled WGS sequence"/>
</dbReference>
<dbReference type="InterPro" id="IPR006530">
    <property type="entry name" value="YD"/>
</dbReference>
<dbReference type="RefSeq" id="WP_090749848.1">
    <property type="nucleotide sequence ID" value="NZ_CZQA01000010.1"/>
</dbReference>
<sequence length="102" mass="11216">MRTSLTDRRGAQAFDYDALDRLTSASHPLLGTPQTIAYDAVGNRTTAGNMTNVDNQLTADATHSYQSDDNGNLARMTLLATGTYTQCSFRMINFNKPTSCRF</sequence>